<organism evidence="1 2">
    <name type="scientific">Ceratopteris richardii</name>
    <name type="common">Triangle waterfern</name>
    <dbReference type="NCBI Taxonomy" id="49495"/>
    <lineage>
        <taxon>Eukaryota</taxon>
        <taxon>Viridiplantae</taxon>
        <taxon>Streptophyta</taxon>
        <taxon>Embryophyta</taxon>
        <taxon>Tracheophyta</taxon>
        <taxon>Polypodiopsida</taxon>
        <taxon>Polypodiidae</taxon>
        <taxon>Polypodiales</taxon>
        <taxon>Pteridineae</taxon>
        <taxon>Pteridaceae</taxon>
        <taxon>Parkerioideae</taxon>
        <taxon>Ceratopteris</taxon>
    </lineage>
</organism>
<dbReference type="AlphaFoldDB" id="A0A8T2V1N2"/>
<reference evidence="1" key="1">
    <citation type="submission" date="2021-08" db="EMBL/GenBank/DDBJ databases">
        <title>WGS assembly of Ceratopteris richardii.</title>
        <authorList>
            <person name="Marchant D.B."/>
            <person name="Chen G."/>
            <person name="Jenkins J."/>
            <person name="Shu S."/>
            <person name="Leebens-Mack J."/>
            <person name="Grimwood J."/>
            <person name="Schmutz J."/>
            <person name="Soltis P."/>
            <person name="Soltis D."/>
            <person name="Chen Z.-H."/>
        </authorList>
    </citation>
    <scope>NUCLEOTIDE SEQUENCE</scope>
    <source>
        <strain evidence="1">Whitten #5841</strain>
        <tissue evidence="1">Leaf</tissue>
    </source>
</reference>
<dbReference type="Proteomes" id="UP000825935">
    <property type="component" value="Chromosome 3"/>
</dbReference>
<dbReference type="EMBL" id="CM035408">
    <property type="protein sequence ID" value="KAH7441322.1"/>
    <property type="molecule type" value="Genomic_DNA"/>
</dbReference>
<proteinExistence type="predicted"/>
<evidence type="ECO:0000313" key="2">
    <source>
        <dbReference type="Proteomes" id="UP000825935"/>
    </source>
</evidence>
<accession>A0A8T2V1N2</accession>
<comment type="caution">
    <text evidence="1">The sequence shown here is derived from an EMBL/GenBank/DDBJ whole genome shotgun (WGS) entry which is preliminary data.</text>
</comment>
<name>A0A8T2V1N2_CERRI</name>
<sequence length="104" mass="11881">MIQSKFNTENANANYSRLDLKTTMPLFYRLKTQRNKIRTHLFESNGQVIDQQTDSIKDMVLCDIENSLKDGSLSFDLLSLKDLIAIGLIQEQAKIMKQKTLGVT</sequence>
<keyword evidence="2" id="KW-1185">Reference proteome</keyword>
<protein>
    <submittedName>
        <fullName evidence="1">Uncharacterized protein</fullName>
    </submittedName>
</protein>
<evidence type="ECO:0000313" key="1">
    <source>
        <dbReference type="EMBL" id="KAH7441322.1"/>
    </source>
</evidence>
<gene>
    <name evidence="1" type="ORF">KP509_03G033800</name>
</gene>